<gene>
    <name evidence="1" type="ORF">TWF718_009891</name>
</gene>
<accession>A0AAN8RFC9</accession>
<comment type="caution">
    <text evidence="1">The sequence shown here is derived from an EMBL/GenBank/DDBJ whole genome shotgun (WGS) entry which is preliminary data.</text>
</comment>
<evidence type="ECO:0000313" key="1">
    <source>
        <dbReference type="EMBL" id="KAK6337105.1"/>
    </source>
</evidence>
<sequence length="107" mass="12099">MPIVPYHVQNLLRSIDGSITMVSASIRAEPTPFWDQLSMGCGNKDYACSEYDEMTALKDTCLEFLLDGPEKVCVVSPFSNFVKTSRLFITYGYPNILIRRVDGIIQR</sequence>
<reference evidence="1 2" key="1">
    <citation type="submission" date="2019-10" db="EMBL/GenBank/DDBJ databases">
        <authorList>
            <person name="Palmer J.M."/>
        </authorList>
    </citation>
    <scope>NUCLEOTIDE SEQUENCE [LARGE SCALE GENOMIC DNA]</scope>
    <source>
        <strain evidence="1 2">TWF718</strain>
    </source>
</reference>
<proteinExistence type="predicted"/>
<dbReference type="EMBL" id="JAVHNR010000007">
    <property type="protein sequence ID" value="KAK6337105.1"/>
    <property type="molecule type" value="Genomic_DNA"/>
</dbReference>
<dbReference type="Proteomes" id="UP001313282">
    <property type="component" value="Unassembled WGS sequence"/>
</dbReference>
<organism evidence="1 2">
    <name type="scientific">Orbilia javanica</name>
    <dbReference type="NCBI Taxonomy" id="47235"/>
    <lineage>
        <taxon>Eukaryota</taxon>
        <taxon>Fungi</taxon>
        <taxon>Dikarya</taxon>
        <taxon>Ascomycota</taxon>
        <taxon>Pezizomycotina</taxon>
        <taxon>Orbiliomycetes</taxon>
        <taxon>Orbiliales</taxon>
        <taxon>Orbiliaceae</taxon>
        <taxon>Orbilia</taxon>
    </lineage>
</organism>
<name>A0AAN8RFC9_9PEZI</name>
<keyword evidence="2" id="KW-1185">Reference proteome</keyword>
<protein>
    <submittedName>
        <fullName evidence="1">Uncharacterized protein</fullName>
    </submittedName>
</protein>
<dbReference type="AlphaFoldDB" id="A0AAN8RFC9"/>
<evidence type="ECO:0000313" key="2">
    <source>
        <dbReference type="Proteomes" id="UP001313282"/>
    </source>
</evidence>